<organism evidence="1 2">
    <name type="scientific">Methylomirabilis oxygeniifera</name>
    <dbReference type="NCBI Taxonomy" id="671143"/>
    <lineage>
        <taxon>Bacteria</taxon>
        <taxon>Candidatus Methylomirabilota</taxon>
        <taxon>Candidatus Methylomirabilia</taxon>
        <taxon>Candidatus Methylomirabilales</taxon>
        <taxon>Candidatus Methylomirabilaceae</taxon>
        <taxon>Candidatus Methylomirabilis</taxon>
    </lineage>
</organism>
<evidence type="ECO:0000313" key="2">
    <source>
        <dbReference type="Proteomes" id="UP000006898"/>
    </source>
</evidence>
<dbReference type="HOGENOM" id="CLU_2599497_0_0_0"/>
<evidence type="ECO:0000313" key="1">
    <source>
        <dbReference type="EMBL" id="CBE68406.1"/>
    </source>
</evidence>
<reference evidence="1 2" key="1">
    <citation type="journal article" date="2010" name="Nature">
        <title>Nitrite-driven anaerobic methane oxidation by oxygenic bacteria.</title>
        <authorList>
            <person name="Ettwig K.F."/>
            <person name="Butler M.K."/>
            <person name="Le Paslier D."/>
            <person name="Pelletier E."/>
            <person name="Mangenot S."/>
            <person name="Kuypers M.M.M."/>
            <person name="Schreiber F."/>
            <person name="Dutilh B.E."/>
            <person name="Zedelius J."/>
            <person name="de Beer D."/>
            <person name="Gloerich J."/>
            <person name="Wessels H.J.C.T."/>
            <person name="van Allen T."/>
            <person name="Luesken F."/>
            <person name="Wu M."/>
            <person name="van de Pas-Schoonen K.T."/>
            <person name="Op den Camp H.J.M."/>
            <person name="Janssen-Megens E.M."/>
            <person name="Francoijs K-J."/>
            <person name="Stunnenberg H."/>
            <person name="Weissenbach J."/>
            <person name="Jetten M.S.M."/>
            <person name="Strous M."/>
        </authorList>
    </citation>
    <scope>NUCLEOTIDE SEQUENCE [LARGE SCALE GENOMIC DNA]</scope>
</reference>
<name>D5MF77_METO1</name>
<dbReference type="KEGG" id="mox:DAMO_1346"/>
<gene>
    <name evidence="1" type="ORF">DAMO_1346</name>
</gene>
<sequence>MRDKTPLCGSYAKIYVRSAWIRFARPSLSWPVENGPGFKSIFLDLVKRSGFKYRILKHSVALQTCFTFSPANAAAKQEV</sequence>
<dbReference type="Proteomes" id="UP000006898">
    <property type="component" value="Chromosome"/>
</dbReference>
<accession>D5MF77</accession>
<proteinExistence type="predicted"/>
<dbReference type="STRING" id="671143.DAMO_1346"/>
<dbReference type="EMBL" id="FP565575">
    <property type="protein sequence ID" value="CBE68406.1"/>
    <property type="molecule type" value="Genomic_DNA"/>
</dbReference>
<dbReference type="AlphaFoldDB" id="D5MF77"/>
<protein>
    <submittedName>
        <fullName evidence="1">Uncharacterized protein</fullName>
    </submittedName>
</protein>